<name>A0ABU2J8E8_9ACTN</name>
<dbReference type="Proteomes" id="UP001183176">
    <property type="component" value="Unassembled WGS sequence"/>
</dbReference>
<keyword evidence="1" id="KW-0732">Signal</keyword>
<dbReference type="PROSITE" id="PS51257">
    <property type="entry name" value="PROKAR_LIPOPROTEIN"/>
    <property type="match status" value="1"/>
</dbReference>
<feature type="signal peptide" evidence="1">
    <location>
        <begin position="1"/>
        <end position="21"/>
    </location>
</feature>
<sequence length="489" mass="51148">MPTPCFRARFLSATVAGGAVAALVLTGCSSNTSTPVPSRQKDVRSSDSNVKMTDCASQCTGEINRAKYTIKLPQNWNGSLLLYSHGYRFAAPAPPSFAPVDTTAQVSSTDSDGTGSDPLSQKLLAEGYALAGSSYKSNGWAVRDGVQADEDLHNQFVKLVGKPRRTYAWGDSLGGLITEVLAETNPDWVDGAAPMCGAVAGPNYNFDVALDVAFAVKALIDPSLKLTGYASADEAARNWTAASAAVLKAAADVKGGGTAKVLFIASLVNAPTATATYDGHDLTSQVKARVEALLTALAFGTSGRYELEQRVGGNPSDNSHADYAKRTEGNEATLITTAGGNVASLEQRLAAAPRVTADANARTAIEKLGDTTGAITAPTVTMHTEQDPLVLVQNESVFSDRARAKQAAGKLVQLYVAPPKTYSETAKAPYGAGHCNFSDGQRTGLIDVLDNWVRHSVYPVSTGVASKLGAGVDALYTPGPWPGDEQQQQ</sequence>
<evidence type="ECO:0000313" key="2">
    <source>
        <dbReference type="EMBL" id="MDT0261257.1"/>
    </source>
</evidence>
<reference evidence="3" key="1">
    <citation type="submission" date="2023-07" db="EMBL/GenBank/DDBJ databases">
        <title>30 novel species of actinomycetes from the DSMZ collection.</title>
        <authorList>
            <person name="Nouioui I."/>
        </authorList>
    </citation>
    <scope>NUCLEOTIDE SEQUENCE [LARGE SCALE GENOMIC DNA]</scope>
    <source>
        <strain evidence="3">DSM 44399</strain>
    </source>
</reference>
<dbReference type="SUPFAM" id="SSF53474">
    <property type="entry name" value="alpha/beta-Hydrolases"/>
    <property type="match status" value="1"/>
</dbReference>
<dbReference type="RefSeq" id="WP_311422414.1">
    <property type="nucleotide sequence ID" value="NZ_JAVREH010000007.1"/>
</dbReference>
<protein>
    <recommendedName>
        <fullName evidence="4">Alpha/beta hydrolase</fullName>
    </recommendedName>
</protein>
<comment type="caution">
    <text evidence="2">The sequence shown here is derived from an EMBL/GenBank/DDBJ whole genome shotgun (WGS) entry which is preliminary data.</text>
</comment>
<gene>
    <name evidence="2" type="ORF">RM423_07595</name>
</gene>
<feature type="chain" id="PRO_5045999991" description="Alpha/beta hydrolase" evidence="1">
    <location>
        <begin position="22"/>
        <end position="489"/>
    </location>
</feature>
<accession>A0ABU2J8E8</accession>
<evidence type="ECO:0000256" key="1">
    <source>
        <dbReference type="SAM" id="SignalP"/>
    </source>
</evidence>
<dbReference type="EMBL" id="JAVREH010000007">
    <property type="protein sequence ID" value="MDT0261257.1"/>
    <property type="molecule type" value="Genomic_DNA"/>
</dbReference>
<proteinExistence type="predicted"/>
<organism evidence="2 3">
    <name type="scientific">Jatrophihabitans lederbergiae</name>
    <dbReference type="NCBI Taxonomy" id="3075547"/>
    <lineage>
        <taxon>Bacteria</taxon>
        <taxon>Bacillati</taxon>
        <taxon>Actinomycetota</taxon>
        <taxon>Actinomycetes</taxon>
        <taxon>Jatrophihabitantales</taxon>
        <taxon>Jatrophihabitantaceae</taxon>
        <taxon>Jatrophihabitans</taxon>
    </lineage>
</organism>
<dbReference type="InterPro" id="IPR029058">
    <property type="entry name" value="AB_hydrolase_fold"/>
</dbReference>
<evidence type="ECO:0000313" key="3">
    <source>
        <dbReference type="Proteomes" id="UP001183176"/>
    </source>
</evidence>
<dbReference type="Gene3D" id="3.40.50.1820">
    <property type="entry name" value="alpha/beta hydrolase"/>
    <property type="match status" value="1"/>
</dbReference>
<keyword evidence="3" id="KW-1185">Reference proteome</keyword>
<evidence type="ECO:0008006" key="4">
    <source>
        <dbReference type="Google" id="ProtNLM"/>
    </source>
</evidence>